<dbReference type="AlphaFoldDB" id="A0A8J3R845"/>
<keyword evidence="2" id="KW-1185">Reference proteome</keyword>
<accession>A0A8J3R845</accession>
<name>A0A8J3R845_9ACTN</name>
<comment type="caution">
    <text evidence="1">The sequence shown here is derived from an EMBL/GenBank/DDBJ whole genome shotgun (WGS) entry which is preliminary data.</text>
</comment>
<dbReference type="RefSeq" id="WP_204015032.1">
    <property type="nucleotide sequence ID" value="NZ_BOOG01000017.1"/>
</dbReference>
<evidence type="ECO:0008006" key="3">
    <source>
        <dbReference type="Google" id="ProtNLM"/>
    </source>
</evidence>
<dbReference type="GO" id="GO:0030077">
    <property type="term" value="C:plasma membrane light-harvesting complex"/>
    <property type="evidence" value="ECO:0007669"/>
    <property type="project" value="InterPro"/>
</dbReference>
<dbReference type="SUPFAM" id="SSF50346">
    <property type="entry name" value="PRC-barrel domain"/>
    <property type="match status" value="1"/>
</dbReference>
<organism evidence="1 2">
    <name type="scientific">Sphaerimonospora thailandensis</name>
    <dbReference type="NCBI Taxonomy" id="795644"/>
    <lineage>
        <taxon>Bacteria</taxon>
        <taxon>Bacillati</taxon>
        <taxon>Actinomycetota</taxon>
        <taxon>Actinomycetes</taxon>
        <taxon>Streptosporangiales</taxon>
        <taxon>Streptosporangiaceae</taxon>
        <taxon>Sphaerimonospora</taxon>
    </lineage>
</organism>
<dbReference type="InterPro" id="IPR011033">
    <property type="entry name" value="PRC_barrel-like_sf"/>
</dbReference>
<evidence type="ECO:0000313" key="1">
    <source>
        <dbReference type="EMBL" id="GIH69809.1"/>
    </source>
</evidence>
<gene>
    <name evidence="1" type="ORF">Mth01_20620</name>
</gene>
<evidence type="ECO:0000313" key="2">
    <source>
        <dbReference type="Proteomes" id="UP000610966"/>
    </source>
</evidence>
<dbReference type="InterPro" id="IPR014747">
    <property type="entry name" value="Bac_photo_RC_H_C"/>
</dbReference>
<reference evidence="1" key="1">
    <citation type="submission" date="2021-01" db="EMBL/GenBank/DDBJ databases">
        <title>Whole genome shotgun sequence of Sphaerimonospora thailandensis NBRC 107569.</title>
        <authorList>
            <person name="Komaki H."/>
            <person name="Tamura T."/>
        </authorList>
    </citation>
    <scope>NUCLEOTIDE SEQUENCE</scope>
    <source>
        <strain evidence="1">NBRC 107569</strain>
    </source>
</reference>
<proteinExistence type="predicted"/>
<dbReference type="GO" id="GO:0019684">
    <property type="term" value="P:photosynthesis, light reaction"/>
    <property type="evidence" value="ECO:0007669"/>
    <property type="project" value="InterPro"/>
</dbReference>
<dbReference type="Gene3D" id="3.90.50.10">
    <property type="entry name" value="Photosynthetic Reaction Center, subunit H, domain 2"/>
    <property type="match status" value="1"/>
</dbReference>
<protein>
    <recommendedName>
        <fullName evidence="3">PRC-barrel domain protein</fullName>
    </recommendedName>
</protein>
<dbReference type="Proteomes" id="UP000610966">
    <property type="component" value="Unassembled WGS sequence"/>
</dbReference>
<dbReference type="EMBL" id="BOOG01000017">
    <property type="protein sequence ID" value="GIH69809.1"/>
    <property type="molecule type" value="Genomic_DNA"/>
</dbReference>
<sequence>MTPDLWSYPASIQETGQGLDIAGYAVEATDGKIGSVDEASNEAGQSFIVVDTGPWIFGKKVMLPASVVTQIDMRERKVFVGRTKQEIKSAPEFDSAAYREAGYRERVADYYGRFQGPGGMQGGMGM</sequence>